<dbReference type="RefSeq" id="XP_008713569.1">
    <property type="nucleotide sequence ID" value="XM_008715347.1"/>
</dbReference>
<dbReference type="AlphaFoldDB" id="W2S602"/>
<gene>
    <name evidence="1" type="ORF">HMPREF1541_10677</name>
</gene>
<name>W2S602_CYPE1</name>
<reference evidence="1 2" key="1">
    <citation type="submission" date="2013-03" db="EMBL/GenBank/DDBJ databases">
        <title>The Genome Sequence of Phialophora europaea CBS 101466.</title>
        <authorList>
            <consortium name="The Broad Institute Genomics Platform"/>
            <person name="Cuomo C."/>
            <person name="de Hoog S."/>
            <person name="Gorbushina A."/>
            <person name="Walker B."/>
            <person name="Young S.K."/>
            <person name="Zeng Q."/>
            <person name="Gargeya S."/>
            <person name="Fitzgerald M."/>
            <person name="Haas B."/>
            <person name="Abouelleil A."/>
            <person name="Allen A.W."/>
            <person name="Alvarado L."/>
            <person name="Arachchi H.M."/>
            <person name="Berlin A.M."/>
            <person name="Chapman S.B."/>
            <person name="Gainer-Dewar J."/>
            <person name="Goldberg J."/>
            <person name="Griggs A."/>
            <person name="Gujja S."/>
            <person name="Hansen M."/>
            <person name="Howarth C."/>
            <person name="Imamovic A."/>
            <person name="Ireland A."/>
            <person name="Larimer J."/>
            <person name="McCowan C."/>
            <person name="Murphy C."/>
            <person name="Pearson M."/>
            <person name="Poon T.W."/>
            <person name="Priest M."/>
            <person name="Roberts A."/>
            <person name="Saif S."/>
            <person name="Shea T."/>
            <person name="Sisk P."/>
            <person name="Sykes S."/>
            <person name="Wortman J."/>
            <person name="Nusbaum C."/>
            <person name="Birren B."/>
        </authorList>
    </citation>
    <scope>NUCLEOTIDE SEQUENCE [LARGE SCALE GENOMIC DNA]</scope>
    <source>
        <strain evidence="1 2">CBS 101466</strain>
    </source>
</reference>
<dbReference type="STRING" id="1220924.W2S602"/>
<evidence type="ECO:0000313" key="2">
    <source>
        <dbReference type="Proteomes" id="UP000030752"/>
    </source>
</evidence>
<proteinExistence type="predicted"/>
<dbReference type="InParanoid" id="W2S602"/>
<keyword evidence="2" id="KW-1185">Reference proteome</keyword>
<sequence length="132" mass="14861">MSEYTSTREGFQKAMQWSLTGPPEEAVKYVEATSTPSFYRIFNGTRIEYDANVKDIAEWRGKSVKYYPNVDQFLRDGNGLAAHMTGTLKVEGTATFFESFIFAEVEDGTGKLVWMSERSVWGPQGQDPVHGT</sequence>
<accession>W2S602</accession>
<protein>
    <recommendedName>
        <fullName evidence="3">SnoaL-like domain-containing protein</fullName>
    </recommendedName>
</protein>
<dbReference type="Proteomes" id="UP000030752">
    <property type="component" value="Unassembled WGS sequence"/>
</dbReference>
<evidence type="ECO:0008006" key="3">
    <source>
        <dbReference type="Google" id="ProtNLM"/>
    </source>
</evidence>
<dbReference type="HOGENOM" id="CLU_1906437_0_0_1"/>
<organism evidence="1 2">
    <name type="scientific">Cyphellophora europaea (strain CBS 101466)</name>
    <name type="common">Phialophora europaea</name>
    <dbReference type="NCBI Taxonomy" id="1220924"/>
    <lineage>
        <taxon>Eukaryota</taxon>
        <taxon>Fungi</taxon>
        <taxon>Dikarya</taxon>
        <taxon>Ascomycota</taxon>
        <taxon>Pezizomycotina</taxon>
        <taxon>Eurotiomycetes</taxon>
        <taxon>Chaetothyriomycetidae</taxon>
        <taxon>Chaetothyriales</taxon>
        <taxon>Cyphellophoraceae</taxon>
        <taxon>Cyphellophora</taxon>
    </lineage>
</organism>
<dbReference type="EMBL" id="KI635846">
    <property type="protein sequence ID" value="ETN44127.1"/>
    <property type="molecule type" value="Genomic_DNA"/>
</dbReference>
<evidence type="ECO:0000313" key="1">
    <source>
        <dbReference type="EMBL" id="ETN44127.1"/>
    </source>
</evidence>
<dbReference type="GeneID" id="19978016"/>
<dbReference type="OrthoDB" id="2947043at2759"/>
<dbReference type="VEuPathDB" id="FungiDB:HMPREF1541_10677"/>
<dbReference type="eggNOG" id="ENOG502SQS3">
    <property type="taxonomic scope" value="Eukaryota"/>
</dbReference>